<gene>
    <name evidence="12" type="primary">mgtE</name>
    <name evidence="12" type="ORF">CKO42_13635</name>
</gene>
<dbReference type="Gene3D" id="1.10.357.20">
    <property type="entry name" value="SLC41 divalent cation transporters, integral membrane domain"/>
    <property type="match status" value="1"/>
</dbReference>
<feature type="transmembrane region" description="Helical" evidence="9">
    <location>
        <begin position="494"/>
        <end position="516"/>
    </location>
</feature>
<comment type="subunit">
    <text evidence="9">Homodimer.</text>
</comment>
<evidence type="ECO:0000256" key="8">
    <source>
        <dbReference type="PROSITE-ProRule" id="PRU00703"/>
    </source>
</evidence>
<dbReference type="Pfam" id="PF01769">
    <property type="entry name" value="MgtE"/>
    <property type="match status" value="1"/>
</dbReference>
<dbReference type="InterPro" id="IPR006668">
    <property type="entry name" value="Mg_transptr_MgtE_intracell_dom"/>
</dbReference>
<keyword evidence="7 9" id="KW-0472">Membrane</keyword>
<evidence type="ECO:0000256" key="10">
    <source>
        <dbReference type="SAM" id="MobiDB-lite"/>
    </source>
</evidence>
<feature type="transmembrane region" description="Helical" evidence="9">
    <location>
        <begin position="528"/>
        <end position="555"/>
    </location>
</feature>
<dbReference type="InterPro" id="IPR036739">
    <property type="entry name" value="SLC41_membr_dom_sf"/>
</dbReference>
<evidence type="ECO:0000313" key="13">
    <source>
        <dbReference type="Proteomes" id="UP001138768"/>
    </source>
</evidence>
<dbReference type="GO" id="GO:0005886">
    <property type="term" value="C:plasma membrane"/>
    <property type="evidence" value="ECO:0007669"/>
    <property type="project" value="UniProtKB-SubCell"/>
</dbReference>
<dbReference type="Pfam" id="PF03448">
    <property type="entry name" value="MgtE_N"/>
    <property type="match status" value="2"/>
</dbReference>
<keyword evidence="3 9" id="KW-0813">Transport</keyword>
<evidence type="ECO:0000256" key="3">
    <source>
        <dbReference type="ARBA" id="ARBA00022448"/>
    </source>
</evidence>
<dbReference type="Pfam" id="PF00571">
    <property type="entry name" value="CBS"/>
    <property type="match status" value="1"/>
</dbReference>
<dbReference type="SMART" id="SM00924">
    <property type="entry name" value="MgtE_N"/>
    <property type="match status" value="1"/>
</dbReference>
<evidence type="ECO:0000256" key="6">
    <source>
        <dbReference type="ARBA" id="ARBA00022989"/>
    </source>
</evidence>
<comment type="similarity">
    <text evidence="2 9">Belongs to the SLC41A transporter family.</text>
</comment>
<dbReference type="InterPro" id="IPR046342">
    <property type="entry name" value="CBS_dom_sf"/>
</dbReference>
<dbReference type="PANTHER" id="PTHR43773:SF1">
    <property type="entry name" value="MAGNESIUM TRANSPORTER MGTE"/>
    <property type="match status" value="1"/>
</dbReference>
<comment type="caution">
    <text evidence="12">The sequence shown here is derived from an EMBL/GenBank/DDBJ whole genome shotgun (WGS) entry which is preliminary data.</text>
</comment>
<dbReference type="InterPro" id="IPR000644">
    <property type="entry name" value="CBS_dom"/>
</dbReference>
<proteinExistence type="inferred from homology"/>
<dbReference type="AlphaFoldDB" id="A0A9X0WA74"/>
<dbReference type="GO" id="GO:0015095">
    <property type="term" value="F:magnesium ion transmembrane transporter activity"/>
    <property type="evidence" value="ECO:0007669"/>
    <property type="project" value="UniProtKB-UniRule"/>
</dbReference>
<dbReference type="SUPFAM" id="SSF161093">
    <property type="entry name" value="MgtE membrane domain-like"/>
    <property type="match status" value="1"/>
</dbReference>
<feature type="transmembrane region" description="Helical" evidence="9">
    <location>
        <begin position="393"/>
        <end position="413"/>
    </location>
</feature>
<protein>
    <recommendedName>
        <fullName evidence="9">Magnesium transporter MgtE</fullName>
    </recommendedName>
</protein>
<dbReference type="GO" id="GO:0046872">
    <property type="term" value="F:metal ion binding"/>
    <property type="evidence" value="ECO:0007669"/>
    <property type="project" value="UniProtKB-KW"/>
</dbReference>
<evidence type="ECO:0000256" key="4">
    <source>
        <dbReference type="ARBA" id="ARBA00022692"/>
    </source>
</evidence>
<dbReference type="Gene3D" id="3.10.580.10">
    <property type="entry name" value="CBS-domain"/>
    <property type="match status" value="1"/>
</dbReference>
<dbReference type="InterPro" id="IPR006669">
    <property type="entry name" value="MgtE_transporter"/>
</dbReference>
<feature type="region of interest" description="Disordered" evidence="10">
    <location>
        <begin position="71"/>
        <end position="110"/>
    </location>
</feature>
<comment type="subcellular location">
    <subcellularLocation>
        <location evidence="9">Cell membrane</location>
        <topology evidence="9">Multi-pass membrane protein</topology>
    </subcellularLocation>
    <subcellularLocation>
        <location evidence="1">Membrane</location>
        <topology evidence="1">Multi-pass membrane protein</topology>
    </subcellularLocation>
</comment>
<evidence type="ECO:0000256" key="5">
    <source>
        <dbReference type="ARBA" id="ARBA00022842"/>
    </source>
</evidence>
<feature type="transmembrane region" description="Helical" evidence="9">
    <location>
        <begin position="419"/>
        <end position="446"/>
    </location>
</feature>
<keyword evidence="4 9" id="KW-0812">Transmembrane</keyword>
<evidence type="ECO:0000256" key="9">
    <source>
        <dbReference type="RuleBase" id="RU362011"/>
    </source>
</evidence>
<dbReference type="RefSeq" id="WP_200244878.1">
    <property type="nucleotide sequence ID" value="NZ_NRRY01000021.1"/>
</dbReference>
<keyword evidence="6 9" id="KW-1133">Transmembrane helix</keyword>
<dbReference type="PANTHER" id="PTHR43773">
    <property type="entry name" value="MAGNESIUM TRANSPORTER MGTE"/>
    <property type="match status" value="1"/>
</dbReference>
<dbReference type="SUPFAM" id="SSF54631">
    <property type="entry name" value="CBS-domain pair"/>
    <property type="match status" value="1"/>
</dbReference>
<dbReference type="NCBIfam" id="TIGR00400">
    <property type="entry name" value="mgtE"/>
    <property type="match status" value="1"/>
</dbReference>
<feature type="compositionally biased region" description="Basic and acidic residues" evidence="10">
    <location>
        <begin position="75"/>
        <end position="84"/>
    </location>
</feature>
<accession>A0A9X0WA74</accession>
<dbReference type="SUPFAM" id="SSF158791">
    <property type="entry name" value="MgtE N-terminal domain-like"/>
    <property type="match status" value="2"/>
</dbReference>
<organism evidence="12 13">
    <name type="scientific">Lamprobacter modestohalophilus</name>
    <dbReference type="NCBI Taxonomy" id="1064514"/>
    <lineage>
        <taxon>Bacteria</taxon>
        <taxon>Pseudomonadati</taxon>
        <taxon>Pseudomonadota</taxon>
        <taxon>Gammaproteobacteria</taxon>
        <taxon>Chromatiales</taxon>
        <taxon>Chromatiaceae</taxon>
        <taxon>Lamprobacter</taxon>
    </lineage>
</organism>
<keyword evidence="9" id="KW-0479">Metal-binding</keyword>
<name>A0A9X0WA74_9GAMM</name>
<dbReference type="CDD" id="cd04606">
    <property type="entry name" value="CBS_pair_Mg_transporter"/>
    <property type="match status" value="1"/>
</dbReference>
<keyword evidence="8" id="KW-0129">CBS domain</keyword>
<keyword evidence="13" id="KW-1185">Reference proteome</keyword>
<comment type="function">
    <text evidence="9">Acts as a magnesium transporter.</text>
</comment>
<reference evidence="12 13" key="1">
    <citation type="journal article" date="2020" name="Microorganisms">
        <title>Osmotic Adaptation and Compatible Solute Biosynthesis of Phototrophic Bacteria as Revealed from Genome Analyses.</title>
        <authorList>
            <person name="Imhoff J.F."/>
            <person name="Rahn T."/>
            <person name="Kunzel S."/>
            <person name="Keller A."/>
            <person name="Neulinger S.C."/>
        </authorList>
    </citation>
    <scope>NUCLEOTIDE SEQUENCE [LARGE SCALE GENOMIC DNA]</scope>
    <source>
        <strain evidence="12 13">DSM 25653</strain>
    </source>
</reference>
<keyword evidence="9" id="KW-1003">Cell membrane</keyword>
<evidence type="ECO:0000259" key="11">
    <source>
        <dbReference type="PROSITE" id="PS51371"/>
    </source>
</evidence>
<sequence>MSTEHENAIQTEGDLLRDALARSKRKRVRRILRTMHPAKIASLLETLTPLQRVAVWQQIDEPHEAKVLAHLSPTMRDELRREGDQDGLDDQDDQGQTSSTKTLADAAGESKPAVQTQLRLVLEALEAGKLKRIARLFRKLHPARIAGLLESLPAAQRVVAWDMVDHERAGKVLRHLHEEVRRRLAAEMDLDDLVESARGLEPDDLVDLIQDLPAKLGREILLALNRRERERVESMLSYDEESAGGLMNLDQIAVRAEISVGTLLRYLRVLDVLPPNTDKFFIVDRKGRYQGILRADRVLTARPETSIADLMETDFEPVSVDQPGEDLARRFEDQDLISVPVIDAGGHLLGRITIDDIVDLIREQGERSMLGLAGLDEETDMFAPVLSSSRRRAVWLGINLLTAFLAAGVIGLFEGTLEQVVALAVLMPIVASMGGIAGSQTLTLVIRGLATGQLVAGNARILMLKEVGIGVLNGLLWAVVVAALSILWFGQWAIGAVIGVAILLNLLCAALAGVVIPLVMRRLGIDPALAGSVVLTTVTDVVGFFAFLGLATLVLL</sequence>
<dbReference type="EMBL" id="NRRY01000021">
    <property type="protein sequence ID" value="MBK1619460.1"/>
    <property type="molecule type" value="Genomic_DNA"/>
</dbReference>
<evidence type="ECO:0000313" key="12">
    <source>
        <dbReference type="EMBL" id="MBK1619460.1"/>
    </source>
</evidence>
<keyword evidence="5 9" id="KW-0460">Magnesium</keyword>
<dbReference type="InterPro" id="IPR006667">
    <property type="entry name" value="SLC41_membr_dom"/>
</dbReference>
<evidence type="ECO:0000256" key="7">
    <source>
        <dbReference type="ARBA" id="ARBA00023136"/>
    </source>
</evidence>
<evidence type="ECO:0000256" key="1">
    <source>
        <dbReference type="ARBA" id="ARBA00004141"/>
    </source>
</evidence>
<evidence type="ECO:0000256" key="2">
    <source>
        <dbReference type="ARBA" id="ARBA00009749"/>
    </source>
</evidence>
<dbReference type="Gene3D" id="1.25.60.10">
    <property type="entry name" value="MgtE N-terminal domain-like"/>
    <property type="match status" value="2"/>
</dbReference>
<dbReference type="Proteomes" id="UP001138768">
    <property type="component" value="Unassembled WGS sequence"/>
</dbReference>
<feature type="transmembrane region" description="Helical" evidence="9">
    <location>
        <begin position="467"/>
        <end position="488"/>
    </location>
</feature>
<dbReference type="InterPro" id="IPR038076">
    <property type="entry name" value="MgtE_N_sf"/>
</dbReference>
<feature type="domain" description="CBS" evidence="11">
    <location>
        <begin position="311"/>
        <end position="369"/>
    </location>
</feature>
<dbReference type="PROSITE" id="PS51371">
    <property type="entry name" value="CBS"/>
    <property type="match status" value="1"/>
</dbReference>